<evidence type="ECO:0000256" key="3">
    <source>
        <dbReference type="ARBA" id="ARBA00022618"/>
    </source>
</evidence>
<dbReference type="InterPro" id="IPR050487">
    <property type="entry name" value="FtsQ_DivIB"/>
</dbReference>
<dbReference type="EMBL" id="AP035881">
    <property type="protein sequence ID" value="BFP48514.1"/>
    <property type="molecule type" value="Genomic_DNA"/>
</dbReference>
<keyword evidence="5 8" id="KW-1133">Transmembrane helix</keyword>
<evidence type="ECO:0000256" key="5">
    <source>
        <dbReference type="ARBA" id="ARBA00022989"/>
    </source>
</evidence>
<reference evidence="11" key="1">
    <citation type="submission" date="2024-07" db="EMBL/GenBank/DDBJ databases">
        <title>Complete genome sequences of cellulolytic bacteria, Kitasatospora sp. CMC57 and Streptomyces sp. CMC78, isolated from Japanese agricultural soil.</title>
        <authorList>
            <person name="Hashimoto T."/>
            <person name="Ito M."/>
            <person name="Iwamoto M."/>
            <person name="Fukahori D."/>
            <person name="Shoda T."/>
            <person name="Sakoda M."/>
            <person name="Morohoshi T."/>
            <person name="Mitsuboshi M."/>
            <person name="Nishizawa T."/>
        </authorList>
    </citation>
    <scope>NUCLEOTIDE SEQUENCE</scope>
    <source>
        <strain evidence="11">CMC57</strain>
    </source>
</reference>
<dbReference type="InterPro" id="IPR005548">
    <property type="entry name" value="Cell_div_FtsQ/DivIB_C"/>
</dbReference>
<dbReference type="GO" id="GO:0090529">
    <property type="term" value="P:cell septum assembly"/>
    <property type="evidence" value="ECO:0007669"/>
    <property type="project" value="InterPro"/>
</dbReference>
<evidence type="ECO:0000256" key="1">
    <source>
        <dbReference type="ARBA" id="ARBA00004370"/>
    </source>
</evidence>
<comment type="similarity">
    <text evidence="8">Belongs to the FtsQ/DivIB family. FtsQ subfamily.</text>
</comment>
<dbReference type="GO" id="GO:0043093">
    <property type="term" value="P:FtsZ-dependent cytokinesis"/>
    <property type="evidence" value="ECO:0007669"/>
    <property type="project" value="UniProtKB-UniRule"/>
</dbReference>
<dbReference type="PANTHER" id="PTHR37820">
    <property type="entry name" value="CELL DIVISION PROTEIN DIVIB"/>
    <property type="match status" value="1"/>
</dbReference>
<accession>A0AB33JZ18</accession>
<comment type="function">
    <text evidence="8">Essential cell division protein.</text>
</comment>
<feature type="region of interest" description="Disordered" evidence="9">
    <location>
        <begin position="1"/>
        <end position="20"/>
    </location>
</feature>
<dbReference type="GO" id="GO:0005886">
    <property type="term" value="C:plasma membrane"/>
    <property type="evidence" value="ECO:0007669"/>
    <property type="project" value="UniProtKB-SubCell"/>
</dbReference>
<dbReference type="Pfam" id="PF03799">
    <property type="entry name" value="FtsQ_DivIB_C"/>
    <property type="match status" value="1"/>
</dbReference>
<dbReference type="HAMAP" id="MF_00911">
    <property type="entry name" value="FtsQ_subfam"/>
    <property type="match status" value="1"/>
</dbReference>
<protein>
    <recommendedName>
        <fullName evidence="8">Cell division protein FtsQ</fullName>
    </recommendedName>
</protein>
<dbReference type="PANTHER" id="PTHR37820:SF1">
    <property type="entry name" value="CELL DIVISION PROTEIN FTSQ"/>
    <property type="match status" value="1"/>
</dbReference>
<dbReference type="AlphaFoldDB" id="A0AB33JZ18"/>
<keyword evidence="4 8" id="KW-0812">Transmembrane</keyword>
<dbReference type="InterPro" id="IPR013685">
    <property type="entry name" value="POTRA_FtsQ_type"/>
</dbReference>
<dbReference type="GO" id="GO:0032153">
    <property type="term" value="C:cell division site"/>
    <property type="evidence" value="ECO:0007669"/>
    <property type="project" value="UniProtKB-UniRule"/>
</dbReference>
<evidence type="ECO:0000256" key="4">
    <source>
        <dbReference type="ARBA" id="ARBA00022692"/>
    </source>
</evidence>
<gene>
    <name evidence="8" type="primary">ftsQ</name>
    <name evidence="11" type="ORF">KCMC57_48820</name>
</gene>
<feature type="transmembrane region" description="Helical" evidence="8">
    <location>
        <begin position="36"/>
        <end position="55"/>
    </location>
</feature>
<keyword evidence="6 8" id="KW-0472">Membrane</keyword>
<dbReference type="InterPro" id="IPR026579">
    <property type="entry name" value="FtsQ"/>
</dbReference>
<keyword evidence="2 8" id="KW-1003">Cell membrane</keyword>
<keyword evidence="7 8" id="KW-0131">Cell cycle</keyword>
<name>A0AB33JZ18_9ACTN</name>
<evidence type="ECO:0000256" key="8">
    <source>
        <dbReference type="HAMAP-Rule" id="MF_00911"/>
    </source>
</evidence>
<dbReference type="InterPro" id="IPR034746">
    <property type="entry name" value="POTRA"/>
</dbReference>
<evidence type="ECO:0000256" key="7">
    <source>
        <dbReference type="ARBA" id="ARBA00023306"/>
    </source>
</evidence>
<dbReference type="Gene3D" id="3.10.20.310">
    <property type="entry name" value="membrane protein fhac"/>
    <property type="match status" value="1"/>
</dbReference>
<proteinExistence type="inferred from homology"/>
<dbReference type="PROSITE" id="PS51779">
    <property type="entry name" value="POTRA"/>
    <property type="match status" value="1"/>
</dbReference>
<organism evidence="11">
    <name type="scientific">Kitasatospora sp. CMC57</name>
    <dbReference type="NCBI Taxonomy" id="3231513"/>
    <lineage>
        <taxon>Bacteria</taxon>
        <taxon>Bacillati</taxon>
        <taxon>Actinomycetota</taxon>
        <taxon>Actinomycetes</taxon>
        <taxon>Kitasatosporales</taxon>
        <taxon>Streptomycetaceae</taxon>
        <taxon>Kitasatospora</taxon>
    </lineage>
</organism>
<evidence type="ECO:0000313" key="11">
    <source>
        <dbReference type="EMBL" id="BFP48514.1"/>
    </source>
</evidence>
<evidence type="ECO:0000256" key="6">
    <source>
        <dbReference type="ARBA" id="ARBA00023136"/>
    </source>
</evidence>
<evidence type="ECO:0000256" key="9">
    <source>
        <dbReference type="SAM" id="MobiDB-lite"/>
    </source>
</evidence>
<feature type="domain" description="POTRA" evidence="10">
    <location>
        <begin position="60"/>
        <end position="130"/>
    </location>
</feature>
<evidence type="ECO:0000259" key="10">
    <source>
        <dbReference type="PROSITE" id="PS51779"/>
    </source>
</evidence>
<sequence>MVDAVAETPVLDDPLESEDEAEEEYAPRLRLSRRGIVVLSALGALLLGALGWLVFFSSVLDVRVVAVQGLAGDKLTAHQVREALGGGQHGPLARVDLAEAERRVAALPRVAKAEVWRGWPHTLRIKVVERRPVATVRTEDGKFTQVDSTGFGFATEDVPPAGVPVVELALSQQANDALAVFGKPELVRAAVTVAAGLPPEVTKLAGAVRVHSYDDIQLQLADGAVVRWGSAERTARKAQVLAALLPRKAKIYDVSAPDAPGIGG</sequence>
<dbReference type="Pfam" id="PF08478">
    <property type="entry name" value="POTRA_1"/>
    <property type="match status" value="1"/>
</dbReference>
<evidence type="ECO:0000256" key="2">
    <source>
        <dbReference type="ARBA" id="ARBA00022475"/>
    </source>
</evidence>
<keyword evidence="3 8" id="KW-0132">Cell division</keyword>
<comment type="subcellular location">
    <subcellularLocation>
        <location evidence="8">Cell membrane</location>
        <topology evidence="8">Single-pass type II membrane protein</topology>
    </subcellularLocation>
    <subcellularLocation>
        <location evidence="1">Membrane</location>
    </subcellularLocation>
    <text evidence="8">Localizes to the division septum.</text>
</comment>